<comment type="caution">
    <text evidence="1">The sequence shown here is derived from an EMBL/GenBank/DDBJ whole genome shotgun (WGS) entry which is preliminary data.</text>
</comment>
<dbReference type="AlphaFoldDB" id="A0A6B0VLP9"/>
<sequence length="514" mass="58063">MSATTPDYVRDHLPENYTGREKYWQAAEDWFGITLSPEQREILEHVAENQYTHLEGGNGFGKTFGIVALALTFNRRHYPSSVVVTSGTYGKLKRTFCADAEELHKSSPFNEQTPYWPAATWKWSPNPHIDVDGEPTWQFEVISPEDPGELEGVHNDHVLVIVDEADKKDVDLDTLDSMDSLISDDNDRMVVISNPPEDETNAVANMGEVGIEPEKLTYSTFDSHNVQVELDRRGGEWIPGLTGLKKLKKKWEALNGESWPGYEDARAMSTRGTEAFRKDLASRWYRRFAGIMPPAGAAKNRPFDLDLVKAGYVEREQDLEAGTRRGTGIDVARSGDRTVQIDEREYVLEVAYSEPGTDHRVQFNRMWELLDAEPTAPIAIDAVGEGSGKADDTAARYPEVDRFKSGAKAAQPQEYKDRWTEGLCELGNWLERGGEFSDTRLRKELKIAAREITLEERYIKNREDQVYVADSKSEIKDRLGHSPDHLDAAIQAVLMAKGLIPDEEDDKLDSLPWR</sequence>
<dbReference type="Proteomes" id="UP000434101">
    <property type="component" value="Unassembled WGS sequence"/>
</dbReference>
<protein>
    <recommendedName>
        <fullName evidence="3">Terminase</fullName>
    </recommendedName>
</protein>
<accession>A0A6B0VLP9</accession>
<dbReference type="InterPro" id="IPR027417">
    <property type="entry name" value="P-loop_NTPase"/>
</dbReference>
<proteinExistence type="predicted"/>
<dbReference type="Gene3D" id="3.40.50.300">
    <property type="entry name" value="P-loop containing nucleotide triphosphate hydrolases"/>
    <property type="match status" value="1"/>
</dbReference>
<name>A0A6B0VLP9_9EURY</name>
<keyword evidence="2" id="KW-1185">Reference proteome</keyword>
<dbReference type="SUPFAM" id="SSF52540">
    <property type="entry name" value="P-loop containing nucleoside triphosphate hydrolases"/>
    <property type="match status" value="1"/>
</dbReference>
<evidence type="ECO:0000313" key="2">
    <source>
        <dbReference type="Proteomes" id="UP000434101"/>
    </source>
</evidence>
<gene>
    <name evidence="1" type="ORF">GS429_08325</name>
</gene>
<evidence type="ECO:0008006" key="3">
    <source>
        <dbReference type="Google" id="ProtNLM"/>
    </source>
</evidence>
<organism evidence="1 2">
    <name type="scientific">Natronorubrum halalkaliphilum</name>
    <dbReference type="NCBI Taxonomy" id="2691917"/>
    <lineage>
        <taxon>Archaea</taxon>
        <taxon>Methanobacteriati</taxon>
        <taxon>Methanobacteriota</taxon>
        <taxon>Stenosarchaea group</taxon>
        <taxon>Halobacteria</taxon>
        <taxon>Halobacteriales</taxon>
        <taxon>Natrialbaceae</taxon>
        <taxon>Natronorubrum</taxon>
    </lineage>
</organism>
<dbReference type="OrthoDB" id="205871at2157"/>
<dbReference type="Gene3D" id="3.30.420.240">
    <property type="match status" value="1"/>
</dbReference>
<dbReference type="RefSeq" id="WP_160064481.1">
    <property type="nucleotide sequence ID" value="NZ_WUYX01000027.1"/>
</dbReference>
<reference evidence="1 2" key="1">
    <citation type="submission" date="2020-01" db="EMBL/GenBank/DDBJ databases">
        <title>Natronorubrum sp. JWXQ-INN 674 isolated from Inner Mongolia Autonomous Region of China.</title>
        <authorList>
            <person name="Xue Q."/>
        </authorList>
    </citation>
    <scope>NUCLEOTIDE SEQUENCE [LARGE SCALE GENOMIC DNA]</scope>
    <source>
        <strain evidence="1 2">JWXQ-INN-674</strain>
    </source>
</reference>
<evidence type="ECO:0000313" key="1">
    <source>
        <dbReference type="EMBL" id="MXV62065.1"/>
    </source>
</evidence>
<dbReference type="EMBL" id="WUYX01000027">
    <property type="protein sequence ID" value="MXV62065.1"/>
    <property type="molecule type" value="Genomic_DNA"/>
</dbReference>